<gene>
    <name evidence="6" type="ORF">GCM10010862_50980</name>
</gene>
<dbReference type="SMART" id="SM00448">
    <property type="entry name" value="REC"/>
    <property type="match status" value="1"/>
</dbReference>
<evidence type="ECO:0000256" key="1">
    <source>
        <dbReference type="ARBA" id="ARBA00022553"/>
    </source>
</evidence>
<sequence length="122" mass="13538">MQGNAAVVLVVEDEFLIRLDMLDMLEAAGFATIEAANADEAIRILESRDDIRIVVTDIDMPGSMDGLMLAHAVREKWPPVKLVLVSGKRTLGRDELPEGALYYAKPYNIHEVTDGIRRLMVS</sequence>
<name>A0ABQ5WDK2_9HYPH</name>
<keyword evidence="2" id="KW-0805">Transcription regulation</keyword>
<evidence type="ECO:0000256" key="4">
    <source>
        <dbReference type="PROSITE-ProRule" id="PRU00169"/>
    </source>
</evidence>
<keyword evidence="3" id="KW-0804">Transcription</keyword>
<accession>A0ABQ5WDK2</accession>
<dbReference type="InterPro" id="IPR011006">
    <property type="entry name" value="CheY-like_superfamily"/>
</dbReference>
<evidence type="ECO:0000256" key="3">
    <source>
        <dbReference type="ARBA" id="ARBA00023163"/>
    </source>
</evidence>
<keyword evidence="1 4" id="KW-0597">Phosphoprotein</keyword>
<dbReference type="PANTHER" id="PTHR44591:SF3">
    <property type="entry name" value="RESPONSE REGULATORY DOMAIN-CONTAINING PROTEIN"/>
    <property type="match status" value="1"/>
</dbReference>
<feature type="modified residue" description="4-aspartylphosphate" evidence="4">
    <location>
        <position position="57"/>
    </location>
</feature>
<protein>
    <recommendedName>
        <fullName evidence="5">Response regulatory domain-containing protein</fullName>
    </recommendedName>
</protein>
<feature type="domain" description="Response regulatory" evidence="5">
    <location>
        <begin position="7"/>
        <end position="120"/>
    </location>
</feature>
<dbReference type="InterPro" id="IPR001789">
    <property type="entry name" value="Sig_transdc_resp-reg_receiver"/>
</dbReference>
<dbReference type="Pfam" id="PF00072">
    <property type="entry name" value="Response_reg"/>
    <property type="match status" value="1"/>
</dbReference>
<reference evidence="7" key="1">
    <citation type="journal article" date="2019" name="Int. J. Syst. Evol. Microbiol.">
        <title>The Global Catalogue of Microorganisms (GCM) 10K type strain sequencing project: providing services to taxonomists for standard genome sequencing and annotation.</title>
        <authorList>
            <consortium name="The Broad Institute Genomics Platform"/>
            <consortium name="The Broad Institute Genome Sequencing Center for Infectious Disease"/>
            <person name="Wu L."/>
            <person name="Ma J."/>
        </authorList>
    </citation>
    <scope>NUCLEOTIDE SEQUENCE [LARGE SCALE GENOMIC DNA]</scope>
    <source>
        <strain evidence="7">NBRC 112416</strain>
    </source>
</reference>
<evidence type="ECO:0000259" key="5">
    <source>
        <dbReference type="PROSITE" id="PS50110"/>
    </source>
</evidence>
<dbReference type="SUPFAM" id="SSF52172">
    <property type="entry name" value="CheY-like"/>
    <property type="match status" value="1"/>
</dbReference>
<dbReference type="Gene3D" id="3.40.50.2300">
    <property type="match status" value="1"/>
</dbReference>
<evidence type="ECO:0000256" key="2">
    <source>
        <dbReference type="ARBA" id="ARBA00023015"/>
    </source>
</evidence>
<dbReference type="InterPro" id="IPR050595">
    <property type="entry name" value="Bact_response_regulator"/>
</dbReference>
<dbReference type="PANTHER" id="PTHR44591">
    <property type="entry name" value="STRESS RESPONSE REGULATOR PROTEIN 1"/>
    <property type="match status" value="1"/>
</dbReference>
<dbReference type="RefSeq" id="WP_284343210.1">
    <property type="nucleotide sequence ID" value="NZ_BSNS01000024.1"/>
</dbReference>
<evidence type="ECO:0000313" key="7">
    <source>
        <dbReference type="Proteomes" id="UP001156691"/>
    </source>
</evidence>
<dbReference type="Proteomes" id="UP001156691">
    <property type="component" value="Unassembled WGS sequence"/>
</dbReference>
<keyword evidence="7" id="KW-1185">Reference proteome</keyword>
<proteinExistence type="predicted"/>
<evidence type="ECO:0000313" key="6">
    <source>
        <dbReference type="EMBL" id="GLQ57839.1"/>
    </source>
</evidence>
<dbReference type="PROSITE" id="PS50110">
    <property type="entry name" value="RESPONSE_REGULATORY"/>
    <property type="match status" value="1"/>
</dbReference>
<organism evidence="6 7">
    <name type="scientific">Devosia nitrariae</name>
    <dbReference type="NCBI Taxonomy" id="2071872"/>
    <lineage>
        <taxon>Bacteria</taxon>
        <taxon>Pseudomonadati</taxon>
        <taxon>Pseudomonadota</taxon>
        <taxon>Alphaproteobacteria</taxon>
        <taxon>Hyphomicrobiales</taxon>
        <taxon>Devosiaceae</taxon>
        <taxon>Devosia</taxon>
    </lineage>
</organism>
<dbReference type="EMBL" id="BSNS01000024">
    <property type="protein sequence ID" value="GLQ57839.1"/>
    <property type="molecule type" value="Genomic_DNA"/>
</dbReference>
<comment type="caution">
    <text evidence="6">The sequence shown here is derived from an EMBL/GenBank/DDBJ whole genome shotgun (WGS) entry which is preliminary data.</text>
</comment>